<keyword evidence="2" id="KW-1185">Reference proteome</keyword>
<proteinExistence type="predicted"/>
<organism evidence="1 2">
    <name type="scientific">Araneus ventricosus</name>
    <name type="common">Orbweaver spider</name>
    <name type="synonym">Epeira ventricosa</name>
    <dbReference type="NCBI Taxonomy" id="182803"/>
    <lineage>
        <taxon>Eukaryota</taxon>
        <taxon>Metazoa</taxon>
        <taxon>Ecdysozoa</taxon>
        <taxon>Arthropoda</taxon>
        <taxon>Chelicerata</taxon>
        <taxon>Arachnida</taxon>
        <taxon>Araneae</taxon>
        <taxon>Araneomorphae</taxon>
        <taxon>Entelegynae</taxon>
        <taxon>Araneoidea</taxon>
        <taxon>Araneidae</taxon>
        <taxon>Araneus</taxon>
    </lineage>
</organism>
<reference evidence="1 2" key="1">
    <citation type="journal article" date="2019" name="Sci. Rep.">
        <title>Orb-weaving spider Araneus ventricosus genome elucidates the spidroin gene catalogue.</title>
        <authorList>
            <person name="Kono N."/>
            <person name="Nakamura H."/>
            <person name="Ohtoshi R."/>
            <person name="Moran D.A.P."/>
            <person name="Shinohara A."/>
            <person name="Yoshida Y."/>
            <person name="Fujiwara M."/>
            <person name="Mori M."/>
            <person name="Tomita M."/>
            <person name="Arakawa K."/>
        </authorList>
    </citation>
    <scope>NUCLEOTIDE SEQUENCE [LARGE SCALE GENOMIC DNA]</scope>
</reference>
<evidence type="ECO:0000313" key="2">
    <source>
        <dbReference type="Proteomes" id="UP000499080"/>
    </source>
</evidence>
<name>A0A4Y2C021_ARAVE</name>
<dbReference type="Proteomes" id="UP000499080">
    <property type="component" value="Unassembled WGS sequence"/>
</dbReference>
<dbReference type="OrthoDB" id="6422250at2759"/>
<comment type="caution">
    <text evidence="1">The sequence shown here is derived from an EMBL/GenBank/DDBJ whole genome shotgun (WGS) entry which is preliminary data.</text>
</comment>
<dbReference type="EMBL" id="BGPR01000129">
    <property type="protein sequence ID" value="GBL97419.1"/>
    <property type="molecule type" value="Genomic_DNA"/>
</dbReference>
<evidence type="ECO:0000313" key="1">
    <source>
        <dbReference type="EMBL" id="GBL97419.1"/>
    </source>
</evidence>
<dbReference type="AlphaFoldDB" id="A0A4Y2C021"/>
<sequence>MSDERSWINPCGLDMEDGKCIKKRRHSLKENIPNIESIENAINVILEQLEDLKKLMSSMFNVNEDTLTSQKYSFLNPPKDVENTYVRAFHILQANVMAIEELTKKSEKEIDTHRIHLNEIKEKLILLLCSVQMILISEGLCYIDVTEDMMSEQFKNKKGFSEILKHFIAFRQIRNNMKYLSDEFKKINLLQKRS</sequence>
<gene>
    <name evidence="1" type="ORF">AVEN_170525_1</name>
</gene>
<accession>A0A4Y2C021</accession>
<protein>
    <submittedName>
        <fullName evidence="1">Uncharacterized protein</fullName>
    </submittedName>
</protein>